<feature type="coiled-coil region" evidence="8">
    <location>
        <begin position="13"/>
        <end position="65"/>
    </location>
</feature>
<sequence>MVLIYIRYRTQFLKEQKRKLEQQVRERTFKIEEQKEELEKQNQQIAQQRDEVIELNEKVKLVNQLRLRFFTNISHEFRTPLTLIIDPLEQLMRNMKGDVNTQNTLNIINRNAQRLLHLINQLLYFRRIETGKLKLNVSKGNLQEFLYGIFESFKDLAEHQHIDYHFIKTKFTDETWFDAEKVENVFYNLLSNAFKNTPPSGSITLKVEKFAEDREDCIAVPFVAISVIDTGRGISKDHLPHIFNRFYKDAESGKQTDFTSSGIGLALTHEIVQALNGEIKVKSEPKKGSTFTVCMPYSKNRFESDAINETGIPTEINLEGRVNVLSEHIVARNTDYELEEEAPDNKTKPTILIVEDNFDLRSFLLQTLRSEYRVLGAENGKIGLGMAKKYSPELIISDVMMPVMDGIELCSRMKKNIQTSHIPIILLTAKNMVESWIEGLETGADDYIPKPFNLQILQIKMRNIIESRRKIKNIFSSPETVSPDQFSSNKLDEEFVTKAYKVLEENYRESDFSVEQFAREMFVSRSLLYKKIKALTDLNITDFINSYKLKKSVEMIRTTDLSISEIAFKTGFNDPKYFSRIFKKFYGSSPSDFAKKHVDN</sequence>
<dbReference type="InterPro" id="IPR003661">
    <property type="entry name" value="HisK_dim/P_dom"/>
</dbReference>
<dbReference type="SUPFAM" id="SSF47384">
    <property type="entry name" value="Homodimeric domain of signal transducing histidine kinase"/>
    <property type="match status" value="1"/>
</dbReference>
<dbReference type="PRINTS" id="PR00344">
    <property type="entry name" value="BCTRLSENSOR"/>
</dbReference>
<dbReference type="InterPro" id="IPR003594">
    <property type="entry name" value="HATPase_dom"/>
</dbReference>
<dbReference type="Pfam" id="PF12833">
    <property type="entry name" value="HTH_18"/>
    <property type="match status" value="1"/>
</dbReference>
<dbReference type="SUPFAM" id="SSF55874">
    <property type="entry name" value="ATPase domain of HSP90 chaperone/DNA topoisomerase II/histidine kinase"/>
    <property type="match status" value="1"/>
</dbReference>
<keyword evidence="4" id="KW-0805">Transcription regulation</keyword>
<comment type="catalytic activity">
    <reaction evidence="1">
        <text>ATP + protein L-histidine = ADP + protein N-phospho-L-histidine.</text>
        <dbReference type="EC" id="2.7.13.3"/>
    </reaction>
</comment>
<reference evidence="12 13" key="1">
    <citation type="submission" date="2020-02" db="EMBL/GenBank/DDBJ databases">
        <title>Genome sequencing for Draconibacterium sp. strain M1.</title>
        <authorList>
            <person name="Park S.-J."/>
        </authorList>
    </citation>
    <scope>NUCLEOTIDE SEQUENCE [LARGE SCALE GENOMIC DNA]</scope>
    <source>
        <strain evidence="12 13">M1</strain>
    </source>
</reference>
<feature type="domain" description="Histidine kinase" evidence="10">
    <location>
        <begin position="72"/>
        <end position="299"/>
    </location>
</feature>
<keyword evidence="8" id="KW-0175">Coiled coil</keyword>
<proteinExistence type="predicted"/>
<evidence type="ECO:0000256" key="6">
    <source>
        <dbReference type="ARBA" id="ARBA00023163"/>
    </source>
</evidence>
<dbReference type="InterPro" id="IPR018060">
    <property type="entry name" value="HTH_AraC"/>
</dbReference>
<dbReference type="PANTHER" id="PTHR43547:SF2">
    <property type="entry name" value="HYBRID SIGNAL TRANSDUCTION HISTIDINE KINASE C"/>
    <property type="match status" value="1"/>
</dbReference>
<dbReference type="FunFam" id="3.40.50.2300:FF:000138">
    <property type="entry name" value="Two-component system sensor histidine kinase/response regulator"/>
    <property type="match status" value="1"/>
</dbReference>
<dbReference type="Gene3D" id="3.40.50.2300">
    <property type="match status" value="1"/>
</dbReference>
<dbReference type="Pfam" id="PF02518">
    <property type="entry name" value="HATPase_c"/>
    <property type="match status" value="1"/>
</dbReference>
<dbReference type="InterPro" id="IPR001789">
    <property type="entry name" value="Sig_transdc_resp-reg_receiver"/>
</dbReference>
<evidence type="ECO:0000256" key="1">
    <source>
        <dbReference type="ARBA" id="ARBA00000085"/>
    </source>
</evidence>
<dbReference type="InterPro" id="IPR036890">
    <property type="entry name" value="HATPase_C_sf"/>
</dbReference>
<dbReference type="Pfam" id="PF00072">
    <property type="entry name" value="Response_reg"/>
    <property type="match status" value="1"/>
</dbReference>
<dbReference type="SUPFAM" id="SSF46689">
    <property type="entry name" value="Homeodomain-like"/>
    <property type="match status" value="1"/>
</dbReference>
<dbReference type="InterPro" id="IPR036097">
    <property type="entry name" value="HisK_dim/P_sf"/>
</dbReference>
<feature type="modified residue" description="4-aspartylphosphate" evidence="7">
    <location>
        <position position="398"/>
    </location>
</feature>
<dbReference type="InterPro" id="IPR005467">
    <property type="entry name" value="His_kinase_dom"/>
</dbReference>
<protein>
    <recommendedName>
        <fullName evidence="2">histidine kinase</fullName>
        <ecNumber evidence="2">2.7.13.3</ecNumber>
    </recommendedName>
</protein>
<dbReference type="PROSITE" id="PS50110">
    <property type="entry name" value="RESPONSE_REGULATORY"/>
    <property type="match status" value="1"/>
</dbReference>
<dbReference type="GO" id="GO:0000155">
    <property type="term" value="F:phosphorelay sensor kinase activity"/>
    <property type="evidence" value="ECO:0007669"/>
    <property type="project" value="InterPro"/>
</dbReference>
<dbReference type="SMART" id="SM00342">
    <property type="entry name" value="HTH_ARAC"/>
    <property type="match status" value="1"/>
</dbReference>
<dbReference type="SMART" id="SM00388">
    <property type="entry name" value="HisKA"/>
    <property type="match status" value="1"/>
</dbReference>
<dbReference type="GO" id="GO:0043565">
    <property type="term" value="F:sequence-specific DNA binding"/>
    <property type="evidence" value="ECO:0007669"/>
    <property type="project" value="InterPro"/>
</dbReference>
<dbReference type="PROSITE" id="PS00041">
    <property type="entry name" value="HTH_ARAC_FAMILY_1"/>
    <property type="match status" value="1"/>
</dbReference>
<dbReference type="Gene3D" id="3.30.565.10">
    <property type="entry name" value="Histidine kinase-like ATPase, C-terminal domain"/>
    <property type="match status" value="1"/>
</dbReference>
<keyword evidence="13" id="KW-1185">Reference proteome</keyword>
<keyword evidence="3 7" id="KW-0597">Phosphoprotein</keyword>
<evidence type="ECO:0000256" key="5">
    <source>
        <dbReference type="ARBA" id="ARBA00023125"/>
    </source>
</evidence>
<evidence type="ECO:0000256" key="3">
    <source>
        <dbReference type="ARBA" id="ARBA00022553"/>
    </source>
</evidence>
<dbReference type="PROSITE" id="PS50109">
    <property type="entry name" value="HIS_KIN"/>
    <property type="match status" value="1"/>
</dbReference>
<feature type="domain" description="Response regulatory" evidence="11">
    <location>
        <begin position="350"/>
        <end position="465"/>
    </location>
</feature>
<accession>A0A6C0R8Z3</accession>
<evidence type="ECO:0000256" key="4">
    <source>
        <dbReference type="ARBA" id="ARBA00023015"/>
    </source>
</evidence>
<dbReference type="SMART" id="SM00387">
    <property type="entry name" value="HATPase_c"/>
    <property type="match status" value="1"/>
</dbReference>
<dbReference type="InterPro" id="IPR009057">
    <property type="entry name" value="Homeodomain-like_sf"/>
</dbReference>
<gene>
    <name evidence="12" type="ORF">G0Q07_02015</name>
</gene>
<evidence type="ECO:0000259" key="9">
    <source>
        <dbReference type="PROSITE" id="PS01124"/>
    </source>
</evidence>
<dbReference type="FunFam" id="1.10.287.130:FF:000045">
    <property type="entry name" value="Two-component system sensor histidine kinase/response regulator"/>
    <property type="match status" value="1"/>
</dbReference>
<dbReference type="Proteomes" id="UP000474630">
    <property type="component" value="Chromosome"/>
</dbReference>
<organism evidence="12 13">
    <name type="scientific">Draconibacterium halophilum</name>
    <dbReference type="NCBI Taxonomy" id="2706887"/>
    <lineage>
        <taxon>Bacteria</taxon>
        <taxon>Pseudomonadati</taxon>
        <taxon>Bacteroidota</taxon>
        <taxon>Bacteroidia</taxon>
        <taxon>Marinilabiliales</taxon>
        <taxon>Prolixibacteraceae</taxon>
        <taxon>Draconibacterium</taxon>
    </lineage>
</organism>
<keyword evidence="6" id="KW-0804">Transcription</keyword>
<evidence type="ECO:0000313" key="13">
    <source>
        <dbReference type="Proteomes" id="UP000474630"/>
    </source>
</evidence>
<evidence type="ECO:0000256" key="2">
    <source>
        <dbReference type="ARBA" id="ARBA00012438"/>
    </source>
</evidence>
<dbReference type="InterPro" id="IPR018062">
    <property type="entry name" value="HTH_AraC-typ_CS"/>
</dbReference>
<dbReference type="Gene3D" id="1.10.10.60">
    <property type="entry name" value="Homeodomain-like"/>
    <property type="match status" value="2"/>
</dbReference>
<dbReference type="SMART" id="SM00448">
    <property type="entry name" value="REC"/>
    <property type="match status" value="1"/>
</dbReference>
<dbReference type="AlphaFoldDB" id="A0A6C0R8Z3"/>
<dbReference type="KEGG" id="drc:G0Q07_02015"/>
<evidence type="ECO:0000259" key="10">
    <source>
        <dbReference type="PROSITE" id="PS50109"/>
    </source>
</evidence>
<dbReference type="EMBL" id="CP048409">
    <property type="protein sequence ID" value="QIA06577.1"/>
    <property type="molecule type" value="Genomic_DNA"/>
</dbReference>
<dbReference type="GO" id="GO:0003700">
    <property type="term" value="F:DNA-binding transcription factor activity"/>
    <property type="evidence" value="ECO:0007669"/>
    <property type="project" value="InterPro"/>
</dbReference>
<feature type="domain" description="HTH araC/xylS-type" evidence="9">
    <location>
        <begin position="497"/>
        <end position="596"/>
    </location>
</feature>
<evidence type="ECO:0000256" key="8">
    <source>
        <dbReference type="SAM" id="Coils"/>
    </source>
</evidence>
<evidence type="ECO:0000259" key="11">
    <source>
        <dbReference type="PROSITE" id="PS50110"/>
    </source>
</evidence>
<dbReference type="SUPFAM" id="SSF52172">
    <property type="entry name" value="CheY-like"/>
    <property type="match status" value="1"/>
</dbReference>
<dbReference type="CDD" id="cd00082">
    <property type="entry name" value="HisKA"/>
    <property type="match status" value="1"/>
</dbReference>
<dbReference type="EC" id="2.7.13.3" evidence="2"/>
<name>A0A6C0R8Z3_9BACT</name>
<dbReference type="Gene3D" id="1.10.287.130">
    <property type="match status" value="1"/>
</dbReference>
<evidence type="ECO:0000256" key="7">
    <source>
        <dbReference type="PROSITE-ProRule" id="PRU00169"/>
    </source>
</evidence>
<dbReference type="PANTHER" id="PTHR43547">
    <property type="entry name" value="TWO-COMPONENT HISTIDINE KINASE"/>
    <property type="match status" value="1"/>
</dbReference>
<dbReference type="InterPro" id="IPR011006">
    <property type="entry name" value="CheY-like_superfamily"/>
</dbReference>
<dbReference type="PROSITE" id="PS01124">
    <property type="entry name" value="HTH_ARAC_FAMILY_2"/>
    <property type="match status" value="1"/>
</dbReference>
<dbReference type="Pfam" id="PF00512">
    <property type="entry name" value="HisKA"/>
    <property type="match status" value="1"/>
</dbReference>
<evidence type="ECO:0000313" key="12">
    <source>
        <dbReference type="EMBL" id="QIA06577.1"/>
    </source>
</evidence>
<keyword evidence="5" id="KW-0238">DNA-binding</keyword>
<dbReference type="InterPro" id="IPR004358">
    <property type="entry name" value="Sig_transdc_His_kin-like_C"/>
</dbReference>
<dbReference type="RefSeq" id="WP_163344508.1">
    <property type="nucleotide sequence ID" value="NZ_CP048409.1"/>
</dbReference>